<evidence type="ECO:0000313" key="2">
    <source>
        <dbReference type="EMBL" id="NPT57647.1"/>
    </source>
</evidence>
<dbReference type="InterPro" id="IPR011330">
    <property type="entry name" value="Glyco_hydro/deAcase_b/a-brl"/>
</dbReference>
<protein>
    <submittedName>
        <fullName evidence="2">Polysaccharide deacetylase family protein</fullName>
    </submittedName>
</protein>
<dbReference type="Pfam" id="PF01522">
    <property type="entry name" value="Polysacc_deac_1"/>
    <property type="match status" value="1"/>
</dbReference>
<accession>A0A972NTL9</accession>
<dbReference type="PROSITE" id="PS51677">
    <property type="entry name" value="NODB"/>
    <property type="match status" value="1"/>
</dbReference>
<comment type="caution">
    <text evidence="2">The sequence shown here is derived from an EMBL/GenBank/DDBJ whole genome shotgun (WGS) entry which is preliminary data.</text>
</comment>
<gene>
    <name evidence="2" type="ORF">GNZ13_24530</name>
</gene>
<organism evidence="2 3">
    <name type="scientific">Paraburkholderia elongata</name>
    <dbReference type="NCBI Taxonomy" id="2675747"/>
    <lineage>
        <taxon>Bacteria</taxon>
        <taxon>Pseudomonadati</taxon>
        <taxon>Pseudomonadota</taxon>
        <taxon>Betaproteobacteria</taxon>
        <taxon>Burkholderiales</taxon>
        <taxon>Burkholderiaceae</taxon>
        <taxon>Paraburkholderia</taxon>
    </lineage>
</organism>
<evidence type="ECO:0000313" key="3">
    <source>
        <dbReference type="Proteomes" id="UP000655523"/>
    </source>
</evidence>
<dbReference type="SUPFAM" id="SSF88713">
    <property type="entry name" value="Glycoside hydrolase/deacetylase"/>
    <property type="match status" value="1"/>
</dbReference>
<dbReference type="AlphaFoldDB" id="A0A972NTL9"/>
<dbReference type="EMBL" id="WOEZ01000131">
    <property type="protein sequence ID" value="NPT57647.1"/>
    <property type="molecule type" value="Genomic_DNA"/>
</dbReference>
<sequence>MVKKITLTFDNGPTPGVTDKVLDILARRSLDATFMVVGQNLFDPSAAALLDDVAAAGHWIGNHSLTHTVAFGERRDAEYVEHEIGETQRLLGCHAHSRRFFRPFGNNGLLGPHLLCEAALTYLLRNRYTSVLWNSVPHDWDDQATWVERCLADVARQNWTVAVLHDIANASLARLPELLDRLVDAGVEFTQEFPEEVILTRDGEPVSLWDTLVAERNLPAAN</sequence>
<dbReference type="PANTHER" id="PTHR10587">
    <property type="entry name" value="GLYCOSYL TRANSFERASE-RELATED"/>
    <property type="match status" value="1"/>
</dbReference>
<feature type="domain" description="NodB homology" evidence="1">
    <location>
        <begin position="3"/>
        <end position="190"/>
    </location>
</feature>
<dbReference type="Gene3D" id="3.20.20.370">
    <property type="entry name" value="Glycoside hydrolase/deacetylase"/>
    <property type="match status" value="1"/>
</dbReference>
<evidence type="ECO:0000259" key="1">
    <source>
        <dbReference type="PROSITE" id="PS51677"/>
    </source>
</evidence>
<keyword evidence="3" id="KW-1185">Reference proteome</keyword>
<dbReference type="GO" id="GO:0016810">
    <property type="term" value="F:hydrolase activity, acting on carbon-nitrogen (but not peptide) bonds"/>
    <property type="evidence" value="ECO:0007669"/>
    <property type="project" value="InterPro"/>
</dbReference>
<dbReference type="InterPro" id="IPR050248">
    <property type="entry name" value="Polysacc_deacetylase_ArnD"/>
</dbReference>
<dbReference type="CDD" id="cd10917">
    <property type="entry name" value="CE4_NodB_like_6s_7s"/>
    <property type="match status" value="1"/>
</dbReference>
<proteinExistence type="predicted"/>
<dbReference type="InterPro" id="IPR002509">
    <property type="entry name" value="NODB_dom"/>
</dbReference>
<name>A0A972NTL9_9BURK</name>
<reference evidence="2 3" key="1">
    <citation type="submission" date="2019-11" db="EMBL/GenBank/DDBJ databases">
        <title>Metabolism of dissolved organic matter in forest soils.</title>
        <authorList>
            <person name="Cyle K.T."/>
            <person name="Wilhelm R.C."/>
            <person name="Martinez C.E."/>
        </authorList>
    </citation>
    <scope>NUCLEOTIDE SEQUENCE [LARGE SCALE GENOMIC DNA]</scope>
    <source>
        <strain evidence="2 3">5N</strain>
    </source>
</reference>
<dbReference type="GO" id="GO:0005975">
    <property type="term" value="P:carbohydrate metabolic process"/>
    <property type="evidence" value="ECO:0007669"/>
    <property type="project" value="InterPro"/>
</dbReference>
<dbReference type="Proteomes" id="UP000655523">
    <property type="component" value="Unassembled WGS sequence"/>
</dbReference>